<dbReference type="AlphaFoldDB" id="A0A1V1P224"/>
<accession>A0A1V1P224</accession>
<organism evidence="8 9">
    <name type="scientific">Candidatus Magnetoglobus multicellularis str. Araruama</name>
    <dbReference type="NCBI Taxonomy" id="890399"/>
    <lineage>
        <taxon>Bacteria</taxon>
        <taxon>Pseudomonadati</taxon>
        <taxon>Thermodesulfobacteriota</taxon>
        <taxon>Desulfobacteria</taxon>
        <taxon>Desulfobacterales</taxon>
        <taxon>Desulfobacteraceae</taxon>
        <taxon>Candidatus Magnetoglobus</taxon>
    </lineage>
</organism>
<reference evidence="9" key="1">
    <citation type="submission" date="2012-11" db="EMBL/GenBank/DDBJ databases">
        <authorList>
            <person name="Lucero-Rivera Y.E."/>
            <person name="Tovar-Ramirez D."/>
        </authorList>
    </citation>
    <scope>NUCLEOTIDE SEQUENCE [LARGE SCALE GENOMIC DNA]</scope>
    <source>
        <strain evidence="9">Araruama</strain>
    </source>
</reference>
<dbReference type="InterPro" id="IPR051347">
    <property type="entry name" value="Circadian_clock_KaiC-rel"/>
</dbReference>
<keyword evidence="3" id="KW-0808">Transferase</keyword>
<dbReference type="SUPFAM" id="SSF52540">
    <property type="entry name" value="P-loop containing nucleoside triphosphate hydrolases"/>
    <property type="match status" value="2"/>
</dbReference>
<dbReference type="InterPro" id="IPR014774">
    <property type="entry name" value="KaiC-like_dom"/>
</dbReference>
<dbReference type="InterPro" id="IPR027417">
    <property type="entry name" value="P-loop_NTPase"/>
</dbReference>
<gene>
    <name evidence="8" type="ORF">OMM_04348</name>
</gene>
<keyword evidence="2" id="KW-0597">Phosphoprotein</keyword>
<sequence length="439" mass="50081">MEEKPDDIIINFKEIGWHIDQLIEKKQLKLVDASPDTEPVVEVGEYNLKALINRISHAMNEINGSIIVIDSIGSLFHQFTKTMIIRKEISRIINTFKEQGHTIIFTAERTKEYGDISRYGIEEFISDNVIILRNILEDEQVRRTIQVLKMRGKTHEKGEFPFTITEKGISIMALSERELKQSSSNVRCSTGNKKLDEITNGGIFRDSVMLISGPTGCGKTLMCATFLKDACLNNEKIIMFAYEESRQQLMRNAKSWGVDFEKWEKAGLLKVICLYPEAMGLEEHLLLIQKEIKSFQPRRLVMDSVSAMERVAGIRIFREFVIGLTSFVKQEEVCSLFTSTTPKLAGGDSITEAHISTITDIIILLRYVEIKGLLRRGIAVIKMRGSQHQKSIYEFTIDSEGLKIEKPFGSVSNIILGTPMETFYEEKEQLNQLFHDKQI</sequence>
<dbReference type="PIRSF" id="PIRSF039117">
    <property type="entry name" value="KaiC"/>
    <property type="match status" value="1"/>
</dbReference>
<dbReference type="InterPro" id="IPR010624">
    <property type="entry name" value="KaiC_dom"/>
</dbReference>
<evidence type="ECO:0000256" key="4">
    <source>
        <dbReference type="ARBA" id="ARBA00022737"/>
    </source>
</evidence>
<evidence type="ECO:0000259" key="7">
    <source>
        <dbReference type="PROSITE" id="PS51146"/>
    </source>
</evidence>
<dbReference type="Proteomes" id="UP000189670">
    <property type="component" value="Unassembled WGS sequence"/>
</dbReference>
<keyword evidence="4" id="KW-0677">Repeat</keyword>
<evidence type="ECO:0000256" key="2">
    <source>
        <dbReference type="ARBA" id="ARBA00022553"/>
    </source>
</evidence>
<dbReference type="GO" id="GO:0005524">
    <property type="term" value="F:ATP binding"/>
    <property type="evidence" value="ECO:0007669"/>
    <property type="project" value="InterPro"/>
</dbReference>
<dbReference type="GO" id="GO:0004674">
    <property type="term" value="F:protein serine/threonine kinase activity"/>
    <property type="evidence" value="ECO:0007669"/>
    <property type="project" value="UniProtKB-EC"/>
</dbReference>
<dbReference type="GO" id="GO:0016787">
    <property type="term" value="F:hydrolase activity"/>
    <property type="evidence" value="ECO:0007669"/>
    <property type="project" value="UniProtKB-KW"/>
</dbReference>
<feature type="domain" description="KaiC" evidence="7">
    <location>
        <begin position="186"/>
        <end position="418"/>
    </location>
</feature>
<dbReference type="PANTHER" id="PTHR42926:SF1">
    <property type="entry name" value="CIRCADIAN CLOCK OSCILLATOR PROTEIN KAIC 1"/>
    <property type="match status" value="1"/>
</dbReference>
<evidence type="ECO:0000256" key="6">
    <source>
        <dbReference type="ARBA" id="ARBA00022801"/>
    </source>
</evidence>
<evidence type="ECO:0000256" key="5">
    <source>
        <dbReference type="ARBA" id="ARBA00022777"/>
    </source>
</evidence>
<dbReference type="EMBL" id="ATBP01000830">
    <property type="protein sequence ID" value="ETR68795.1"/>
    <property type="molecule type" value="Genomic_DNA"/>
</dbReference>
<keyword evidence="6" id="KW-0378">Hydrolase</keyword>
<dbReference type="EC" id="2.7.11.1" evidence="1"/>
<dbReference type="PROSITE" id="PS51146">
    <property type="entry name" value="KAIC"/>
    <property type="match status" value="2"/>
</dbReference>
<proteinExistence type="predicted"/>
<name>A0A1V1P224_9BACT</name>
<evidence type="ECO:0000256" key="3">
    <source>
        <dbReference type="ARBA" id="ARBA00022679"/>
    </source>
</evidence>
<dbReference type="Gene3D" id="3.40.50.300">
    <property type="entry name" value="P-loop containing nucleotide triphosphate hydrolases"/>
    <property type="match status" value="2"/>
</dbReference>
<dbReference type="Pfam" id="PF06745">
    <property type="entry name" value="ATPase"/>
    <property type="match status" value="2"/>
</dbReference>
<feature type="domain" description="KaiC" evidence="7">
    <location>
        <begin position="1"/>
        <end position="185"/>
    </location>
</feature>
<keyword evidence="5" id="KW-0418">Kinase</keyword>
<evidence type="ECO:0000313" key="9">
    <source>
        <dbReference type="Proteomes" id="UP000189670"/>
    </source>
</evidence>
<comment type="caution">
    <text evidence="8">The sequence shown here is derived from an EMBL/GenBank/DDBJ whole genome shotgun (WGS) entry which is preliminary data.</text>
</comment>
<dbReference type="NCBIfam" id="NF006799">
    <property type="entry name" value="PRK09302.1"/>
    <property type="match status" value="1"/>
</dbReference>
<dbReference type="InterPro" id="IPR030665">
    <property type="entry name" value="KaiC"/>
</dbReference>
<evidence type="ECO:0000313" key="8">
    <source>
        <dbReference type="EMBL" id="ETR68795.1"/>
    </source>
</evidence>
<protein>
    <recommendedName>
        <fullName evidence="1">non-specific serine/threonine protein kinase</fullName>
        <ecNumber evidence="1">2.7.11.1</ecNumber>
    </recommendedName>
</protein>
<dbReference type="PANTHER" id="PTHR42926">
    <property type="match status" value="1"/>
</dbReference>
<evidence type="ECO:0000256" key="1">
    <source>
        <dbReference type="ARBA" id="ARBA00012513"/>
    </source>
</evidence>